<dbReference type="InterPro" id="IPR001279">
    <property type="entry name" value="Metallo-B-lactamas"/>
</dbReference>
<evidence type="ECO:0000259" key="7">
    <source>
        <dbReference type="SMART" id="SM00849"/>
    </source>
</evidence>
<keyword evidence="2" id="KW-1003">Cell membrane</keyword>
<dbReference type="InterPro" id="IPR052159">
    <property type="entry name" value="Competence_DNA_uptake"/>
</dbReference>
<gene>
    <name evidence="8" type="ORF">E1I69_00670</name>
</gene>
<keyword evidence="4 6" id="KW-1133">Transmembrane helix</keyword>
<feature type="transmembrane region" description="Helical" evidence="6">
    <location>
        <begin position="257"/>
        <end position="281"/>
    </location>
</feature>
<accession>A0A4S3PZK8</accession>
<feature type="transmembrane region" description="Helical" evidence="6">
    <location>
        <begin position="443"/>
        <end position="462"/>
    </location>
</feature>
<organism evidence="8 9">
    <name type="scientific">Bacillus timonensis</name>
    <dbReference type="NCBI Taxonomy" id="1033734"/>
    <lineage>
        <taxon>Bacteria</taxon>
        <taxon>Bacillati</taxon>
        <taxon>Bacillota</taxon>
        <taxon>Bacilli</taxon>
        <taxon>Bacillales</taxon>
        <taxon>Bacillaceae</taxon>
        <taxon>Bacillus</taxon>
    </lineage>
</organism>
<dbReference type="AlphaFoldDB" id="A0A4S3PZK8"/>
<sequence length="790" mass="90060">MSRLLHSFQILVKIIKKYGDYVRGKLVYLAFFSVLGILVPYTSFSWFSILLLLLLFGFIIFRHHFALAVLSLFALFFFMCLFILIDSNNQTTLTATTKTIYGEIVDTPDINGDKLTVIVNTPQHEKLLMVYYIQTELEKIQLSESVRIGLVCTFSGTLKEPQVSRNPYSFDYQKYLYAQKIHWIFEANTLTPEECFPQEKWSFSRWLLNIREAGIQQIDSHFDGSTAGIIQALIYGERTNIENEIVNSYQSLGLIHLLAISGLHVSLMTGMFYFLCIRFGITRESTSILLLCLLPVYIIIAGGSPSVIRSVLMCMLLLSTIMWWKKGSMLDVISFVCMCMLALNPYFLVNIGFQLSFMVSAALILSSRAIFKHYLNPFSSLFAVSFLSQIASLPILLFHFFEFSLLSLPLNMLYVPLYSMIILPFALFTVIVLGIIEPVGEMFAIVLTWLLEILNQATVWFSQFSFPVLTLGKPGLVLMILYCGSIFYFLICWEKRKVLLQRALLAPIGILLIHLIMPYLNPYGEVTMIDVGQGDSIYIELPYRKAVYLIDTGGTIQFEQEPWEKRRNEFSTAQGIIIPFLKSKGVTSIDRLIITHGDQDHIGGAQGLVKNMNIKEIVIGKNKNNTSQEEELKKIAAKKKIPVHIVERGQKWKEGKHLFYILAPNGNEVEENNNSIVIYTKLGGLNWLFTGDIEKDVELDLIKTYKNLPVDVLKVGHHGSKTSSTKEFVQFLNPEIALIPVGVNNRFNHPHPDVIDLLQKEKIKVYRTDKDGAIQYRFREKTGTFMQTIP</sequence>
<evidence type="ECO:0000256" key="5">
    <source>
        <dbReference type="ARBA" id="ARBA00023136"/>
    </source>
</evidence>
<evidence type="ECO:0000256" key="3">
    <source>
        <dbReference type="ARBA" id="ARBA00022692"/>
    </source>
</evidence>
<dbReference type="InterPro" id="IPR035681">
    <property type="entry name" value="ComA-like_MBL"/>
</dbReference>
<dbReference type="CDD" id="cd07731">
    <property type="entry name" value="ComA-like_MBL-fold"/>
    <property type="match status" value="1"/>
</dbReference>
<evidence type="ECO:0000313" key="8">
    <source>
        <dbReference type="EMBL" id="THE15397.1"/>
    </source>
</evidence>
<dbReference type="InterPro" id="IPR036866">
    <property type="entry name" value="RibonucZ/Hydroxyglut_hydro"/>
</dbReference>
<dbReference type="EMBL" id="SLUB01000001">
    <property type="protein sequence ID" value="THE15397.1"/>
    <property type="molecule type" value="Genomic_DNA"/>
</dbReference>
<feature type="transmembrane region" description="Helical" evidence="6">
    <location>
        <begin position="378"/>
        <end position="401"/>
    </location>
</feature>
<dbReference type="PANTHER" id="PTHR30619">
    <property type="entry name" value="DNA INTERNALIZATION/COMPETENCE PROTEIN COMEC/REC2"/>
    <property type="match status" value="1"/>
</dbReference>
<feature type="transmembrane region" description="Helical" evidence="6">
    <location>
        <begin position="329"/>
        <end position="347"/>
    </location>
</feature>
<dbReference type="OrthoDB" id="9761531at2"/>
<name>A0A4S3PZK8_9BACI</name>
<protein>
    <submittedName>
        <fullName evidence="8">DNA internalization-related competence protein ComEC/Rec2</fullName>
    </submittedName>
</protein>
<feature type="transmembrane region" description="Helical" evidence="6">
    <location>
        <begin position="65"/>
        <end position="85"/>
    </location>
</feature>
<dbReference type="NCBIfam" id="TIGR00360">
    <property type="entry name" value="ComEC_N-term"/>
    <property type="match status" value="1"/>
</dbReference>
<dbReference type="PANTHER" id="PTHR30619:SF1">
    <property type="entry name" value="RECOMBINATION PROTEIN 2"/>
    <property type="match status" value="1"/>
</dbReference>
<proteinExistence type="predicted"/>
<dbReference type="Proteomes" id="UP000306477">
    <property type="component" value="Unassembled WGS sequence"/>
</dbReference>
<dbReference type="Pfam" id="PF13567">
    <property type="entry name" value="DUF4131"/>
    <property type="match status" value="1"/>
</dbReference>
<evidence type="ECO:0000313" key="9">
    <source>
        <dbReference type="Proteomes" id="UP000306477"/>
    </source>
</evidence>
<feature type="transmembrane region" description="Helical" evidence="6">
    <location>
        <begin position="503"/>
        <end position="520"/>
    </location>
</feature>
<keyword evidence="9" id="KW-1185">Reference proteome</keyword>
<evidence type="ECO:0000256" key="6">
    <source>
        <dbReference type="SAM" id="Phobius"/>
    </source>
</evidence>
<dbReference type="SUPFAM" id="SSF56281">
    <property type="entry name" value="Metallo-hydrolase/oxidoreductase"/>
    <property type="match status" value="1"/>
</dbReference>
<dbReference type="InterPro" id="IPR004797">
    <property type="entry name" value="Competence_ComEC/Rec2"/>
</dbReference>
<keyword evidence="5 6" id="KW-0472">Membrane</keyword>
<dbReference type="Pfam" id="PF03772">
    <property type="entry name" value="Competence"/>
    <property type="match status" value="1"/>
</dbReference>
<keyword evidence="3 6" id="KW-0812">Transmembrane</keyword>
<feature type="domain" description="Metallo-beta-lactamase" evidence="7">
    <location>
        <begin position="533"/>
        <end position="743"/>
    </location>
</feature>
<dbReference type="InterPro" id="IPR025405">
    <property type="entry name" value="DUF4131"/>
</dbReference>
<dbReference type="GO" id="GO:0005886">
    <property type="term" value="C:plasma membrane"/>
    <property type="evidence" value="ECO:0007669"/>
    <property type="project" value="UniProtKB-SubCell"/>
</dbReference>
<comment type="subcellular location">
    <subcellularLocation>
        <location evidence="1">Cell membrane</location>
        <topology evidence="1">Multi-pass membrane protein</topology>
    </subcellularLocation>
</comment>
<dbReference type="SMART" id="SM00849">
    <property type="entry name" value="Lactamase_B"/>
    <property type="match status" value="1"/>
</dbReference>
<comment type="caution">
    <text evidence="8">The sequence shown here is derived from an EMBL/GenBank/DDBJ whole genome shotgun (WGS) entry which is preliminary data.</text>
</comment>
<evidence type="ECO:0000256" key="4">
    <source>
        <dbReference type="ARBA" id="ARBA00022989"/>
    </source>
</evidence>
<feature type="transmembrane region" description="Helical" evidence="6">
    <location>
        <begin position="474"/>
        <end position="491"/>
    </location>
</feature>
<feature type="transmembrane region" description="Helical" evidence="6">
    <location>
        <begin position="26"/>
        <end position="59"/>
    </location>
</feature>
<dbReference type="NCBIfam" id="TIGR00361">
    <property type="entry name" value="ComEC_Rec2"/>
    <property type="match status" value="1"/>
</dbReference>
<dbReference type="Pfam" id="PF00753">
    <property type="entry name" value="Lactamase_B"/>
    <property type="match status" value="1"/>
</dbReference>
<reference evidence="8 9" key="1">
    <citation type="journal article" date="2019" name="Indoor Air">
        <title>Impacts of indoor surface finishes on bacterial viability.</title>
        <authorList>
            <person name="Hu J."/>
            <person name="Maamar S.B."/>
            <person name="Glawe A.J."/>
            <person name="Gottel N."/>
            <person name="Gilbert J.A."/>
            <person name="Hartmann E.M."/>
        </authorList>
    </citation>
    <scope>NUCLEOTIDE SEQUENCE [LARGE SCALE GENOMIC DNA]</scope>
    <source>
        <strain evidence="8 9">AF060A6</strain>
    </source>
</reference>
<feature type="transmembrane region" description="Helical" evidence="6">
    <location>
        <begin position="287"/>
        <end position="308"/>
    </location>
</feature>
<dbReference type="GO" id="GO:0030420">
    <property type="term" value="P:establishment of competence for transformation"/>
    <property type="evidence" value="ECO:0007669"/>
    <property type="project" value="InterPro"/>
</dbReference>
<feature type="transmembrane region" description="Helical" evidence="6">
    <location>
        <begin position="413"/>
        <end position="436"/>
    </location>
</feature>
<evidence type="ECO:0000256" key="1">
    <source>
        <dbReference type="ARBA" id="ARBA00004651"/>
    </source>
</evidence>
<dbReference type="InterPro" id="IPR004477">
    <property type="entry name" value="ComEC_N"/>
</dbReference>
<evidence type="ECO:0000256" key="2">
    <source>
        <dbReference type="ARBA" id="ARBA00022475"/>
    </source>
</evidence>
<dbReference type="Gene3D" id="3.60.15.10">
    <property type="entry name" value="Ribonuclease Z/Hydroxyacylglutathione hydrolase-like"/>
    <property type="match status" value="1"/>
</dbReference>